<name>A0A939NQM0_KLEPN</name>
<comment type="caution">
    <text evidence="1">The sequence shown here is derived from an EMBL/GenBank/DDBJ whole genome shotgun (WGS) entry which is preliminary data.</text>
</comment>
<proteinExistence type="predicted"/>
<protein>
    <submittedName>
        <fullName evidence="1">Uncharacterized protein</fullName>
    </submittedName>
</protein>
<accession>A0A939NQM0</accession>
<dbReference type="Proteomes" id="UP000664267">
    <property type="component" value="Unassembled WGS sequence"/>
</dbReference>
<gene>
    <name evidence="1" type="ORF">J4733_22630</name>
</gene>
<organism evidence="1 2">
    <name type="scientific">Klebsiella pneumoniae</name>
    <dbReference type="NCBI Taxonomy" id="573"/>
    <lineage>
        <taxon>Bacteria</taxon>
        <taxon>Pseudomonadati</taxon>
        <taxon>Pseudomonadota</taxon>
        <taxon>Gammaproteobacteria</taxon>
        <taxon>Enterobacterales</taxon>
        <taxon>Enterobacteriaceae</taxon>
        <taxon>Klebsiella/Raoultella group</taxon>
        <taxon>Klebsiella</taxon>
        <taxon>Klebsiella pneumoniae complex</taxon>
    </lineage>
</organism>
<dbReference type="AlphaFoldDB" id="A0A939NQM0"/>
<sequence>MSIVILCAGAAGAPAGAGRRTATAANRARAGTHGHDFPPTCRHVAGHLWLTTPEERVLRTRSALRAFTEDDIRQPLRVVPVIRYGQPCRLFLMNGKPVLLLSEADLDEGDDLTLDRSPAGAGAYGSPAHQPPEQFNNRYLFISAGKAWPGRCCWRCLLRRLPRPRRVRRFSCCGSSKNVAPYRSTGGAISAILKFDSMLCWSSFSACWPVISG</sequence>
<dbReference type="EMBL" id="JAGETN010000051">
    <property type="protein sequence ID" value="MBO2025878.1"/>
    <property type="molecule type" value="Genomic_DNA"/>
</dbReference>
<evidence type="ECO:0000313" key="2">
    <source>
        <dbReference type="Proteomes" id="UP000664267"/>
    </source>
</evidence>
<evidence type="ECO:0000313" key="1">
    <source>
        <dbReference type="EMBL" id="MBO2025878.1"/>
    </source>
</evidence>
<reference evidence="1" key="1">
    <citation type="submission" date="2021-03" db="EMBL/GenBank/DDBJ databases">
        <title>Molecular epidemiology and mechanisms of colistin and carbapenem resistance in Enterobacteriaceae from clinical isolates, the environment and porcine samples in Pretoria, South Africa.</title>
        <authorList>
            <person name="Bogoshi D."/>
            <person name="Mbelle N.M."/>
            <person name="Naidoo V."/>
            <person name="Osei Sekyere J."/>
        </authorList>
    </citation>
    <scope>NUCLEOTIDE SEQUENCE</scope>
    <source>
        <strain evidence="1">C029</strain>
    </source>
</reference>